<keyword evidence="4" id="KW-0808">Transferase</keyword>
<dbReference type="Gene3D" id="3.30.565.10">
    <property type="entry name" value="Histidine kinase-like ATPase, C-terminal domain"/>
    <property type="match status" value="1"/>
</dbReference>
<keyword evidence="6 8" id="KW-0418">Kinase</keyword>
<evidence type="ECO:0000256" key="6">
    <source>
        <dbReference type="ARBA" id="ARBA00022777"/>
    </source>
</evidence>
<dbReference type="RefSeq" id="WP_224314062.1">
    <property type="nucleotide sequence ID" value="NZ_JAIRBM010000010.1"/>
</dbReference>
<evidence type="ECO:0000313" key="8">
    <source>
        <dbReference type="EMBL" id="MBZ6077556.1"/>
    </source>
</evidence>
<dbReference type="EC" id="2.7.13.3" evidence="2"/>
<accession>A0ABS7VPS4</accession>
<keyword evidence="9" id="KW-1185">Reference proteome</keyword>
<keyword evidence="7" id="KW-0067">ATP-binding</keyword>
<sequence length="109" mass="11380">MTLALTLALHELATNAAKYGALSAPAGRVAITWAVRHGDTPHLSFRSQERDSPLVSPPARTGYGSCLIERSLAAELASEVKITYDPAGVVCDVSANLTDETGANEKDGA</sequence>
<reference evidence="8 9" key="1">
    <citation type="submission" date="2021-09" db="EMBL/GenBank/DDBJ databases">
        <title>The complete genome sequence of a new microorganism.</title>
        <authorList>
            <person name="Zi Z."/>
        </authorList>
    </citation>
    <scope>NUCLEOTIDE SEQUENCE [LARGE SCALE GENOMIC DNA]</scope>
    <source>
        <strain evidence="8 9">WGZ8</strain>
    </source>
</reference>
<dbReference type="GO" id="GO:0016301">
    <property type="term" value="F:kinase activity"/>
    <property type="evidence" value="ECO:0007669"/>
    <property type="project" value="UniProtKB-KW"/>
</dbReference>
<dbReference type="PANTHER" id="PTHR41523">
    <property type="entry name" value="TWO-COMPONENT SYSTEM SENSOR PROTEIN"/>
    <property type="match status" value="1"/>
</dbReference>
<keyword evidence="3" id="KW-0597">Phosphoprotein</keyword>
<dbReference type="EMBL" id="JAIRBM010000010">
    <property type="protein sequence ID" value="MBZ6077556.1"/>
    <property type="molecule type" value="Genomic_DNA"/>
</dbReference>
<gene>
    <name evidence="8" type="ORF">K9B37_14855</name>
</gene>
<dbReference type="PANTHER" id="PTHR41523:SF7">
    <property type="entry name" value="HISTIDINE KINASE"/>
    <property type="match status" value="1"/>
</dbReference>
<name>A0ABS7VPS4_9HYPH</name>
<evidence type="ECO:0000256" key="2">
    <source>
        <dbReference type="ARBA" id="ARBA00012438"/>
    </source>
</evidence>
<keyword evidence="5" id="KW-0547">Nucleotide-binding</keyword>
<evidence type="ECO:0000313" key="9">
    <source>
        <dbReference type="Proteomes" id="UP000704176"/>
    </source>
</evidence>
<dbReference type="Proteomes" id="UP000704176">
    <property type="component" value="Unassembled WGS sequence"/>
</dbReference>
<comment type="caution">
    <text evidence="8">The sequence shown here is derived from an EMBL/GenBank/DDBJ whole genome shotgun (WGS) entry which is preliminary data.</text>
</comment>
<evidence type="ECO:0000256" key="5">
    <source>
        <dbReference type="ARBA" id="ARBA00022741"/>
    </source>
</evidence>
<evidence type="ECO:0000256" key="1">
    <source>
        <dbReference type="ARBA" id="ARBA00000085"/>
    </source>
</evidence>
<organism evidence="8 9">
    <name type="scientific">Microvirga puerhi</name>
    <dbReference type="NCBI Taxonomy" id="2876078"/>
    <lineage>
        <taxon>Bacteria</taxon>
        <taxon>Pseudomonadati</taxon>
        <taxon>Pseudomonadota</taxon>
        <taxon>Alphaproteobacteria</taxon>
        <taxon>Hyphomicrobiales</taxon>
        <taxon>Methylobacteriaceae</taxon>
        <taxon>Microvirga</taxon>
    </lineage>
</organism>
<dbReference type="InterPro" id="IPR036890">
    <property type="entry name" value="HATPase_C_sf"/>
</dbReference>
<evidence type="ECO:0000256" key="4">
    <source>
        <dbReference type="ARBA" id="ARBA00022679"/>
    </source>
</evidence>
<comment type="catalytic activity">
    <reaction evidence="1">
        <text>ATP + protein L-histidine = ADP + protein N-phospho-L-histidine.</text>
        <dbReference type="EC" id="2.7.13.3"/>
    </reaction>
</comment>
<evidence type="ECO:0000256" key="3">
    <source>
        <dbReference type="ARBA" id="ARBA00022553"/>
    </source>
</evidence>
<protein>
    <recommendedName>
        <fullName evidence="2">histidine kinase</fullName>
        <ecNumber evidence="2">2.7.13.3</ecNumber>
    </recommendedName>
</protein>
<evidence type="ECO:0000256" key="7">
    <source>
        <dbReference type="ARBA" id="ARBA00022840"/>
    </source>
</evidence>
<proteinExistence type="predicted"/>